<feature type="domain" description="CSD" evidence="3">
    <location>
        <begin position="1"/>
        <end position="66"/>
    </location>
</feature>
<keyword evidence="5" id="KW-1185">Reference proteome</keyword>
<dbReference type="Proteomes" id="UP000831495">
    <property type="component" value="Chromosome"/>
</dbReference>
<dbReference type="SMART" id="SM00357">
    <property type="entry name" value="CSP"/>
    <property type="match status" value="1"/>
</dbReference>
<protein>
    <submittedName>
        <fullName evidence="4">Cold shock domain-containing protein</fullName>
    </submittedName>
</protein>
<name>A0ABY4PBF0_9LACO</name>
<accession>A0ABY4PBF0</accession>
<sequence length="68" mass="7424">MMTGTVDWFDIKKGLGEIIAQDTKEHVFVYFTAIQGTGFKSLEAGQQVNFEIAQGFKGPQAVNVSVLS</sequence>
<dbReference type="Gene3D" id="2.40.50.140">
    <property type="entry name" value="Nucleic acid-binding proteins"/>
    <property type="match status" value="1"/>
</dbReference>
<dbReference type="SUPFAM" id="SSF50249">
    <property type="entry name" value="Nucleic acid-binding proteins"/>
    <property type="match status" value="1"/>
</dbReference>
<gene>
    <name evidence="4" type="ORF">MOO45_03460</name>
</gene>
<organism evidence="4 5">
    <name type="scientific">Bombilactobacillus folatiphilus</name>
    <dbReference type="NCBI Taxonomy" id="2923362"/>
    <lineage>
        <taxon>Bacteria</taxon>
        <taxon>Bacillati</taxon>
        <taxon>Bacillota</taxon>
        <taxon>Bacilli</taxon>
        <taxon>Lactobacillales</taxon>
        <taxon>Lactobacillaceae</taxon>
        <taxon>Bombilactobacillus</taxon>
    </lineage>
</organism>
<evidence type="ECO:0000259" key="3">
    <source>
        <dbReference type="PROSITE" id="PS51857"/>
    </source>
</evidence>
<evidence type="ECO:0000313" key="4">
    <source>
        <dbReference type="EMBL" id="UQS82884.1"/>
    </source>
</evidence>
<proteinExistence type="predicted"/>
<keyword evidence="2" id="KW-0963">Cytoplasm</keyword>
<dbReference type="InterPro" id="IPR011129">
    <property type="entry name" value="CSD"/>
</dbReference>
<dbReference type="Gene3D" id="6.20.370.130">
    <property type="match status" value="1"/>
</dbReference>
<dbReference type="InterPro" id="IPR012156">
    <property type="entry name" value="Cold_shock_CspA"/>
</dbReference>
<evidence type="ECO:0000256" key="2">
    <source>
        <dbReference type="ARBA" id="ARBA00022490"/>
    </source>
</evidence>
<evidence type="ECO:0000313" key="5">
    <source>
        <dbReference type="Proteomes" id="UP000831495"/>
    </source>
</evidence>
<dbReference type="InterPro" id="IPR012340">
    <property type="entry name" value="NA-bd_OB-fold"/>
</dbReference>
<dbReference type="InterPro" id="IPR050181">
    <property type="entry name" value="Cold_shock_domain"/>
</dbReference>
<reference evidence="4" key="1">
    <citation type="journal article" date="2022" name="Int. J. Syst. Evol. Microbiol.">
        <title>Apilactobacillus apisilvae sp. nov., Nicolia spurrieriana gen. nov. sp. nov., Bombilactobacillus folatiphilus sp. nov. and Bombilactobacillus thymidiniphilus sp. nov., four new lactic acid bacterial isolates from stingless bees Tetragonula carbonaria and Austroplebeia australis.</title>
        <authorList>
            <person name="Oliphant S.A."/>
            <person name="Watson-Haigh N.S."/>
            <person name="Sumby K.M."/>
            <person name="Gardner J."/>
            <person name="Groom S."/>
            <person name="Jiranek V."/>
        </authorList>
    </citation>
    <scope>NUCLEOTIDE SEQUENCE</scope>
    <source>
        <strain evidence="4">SG4_D2</strain>
    </source>
</reference>
<evidence type="ECO:0000256" key="1">
    <source>
        <dbReference type="ARBA" id="ARBA00004496"/>
    </source>
</evidence>
<comment type="subcellular location">
    <subcellularLocation>
        <location evidence="1">Cytoplasm</location>
    </subcellularLocation>
</comment>
<dbReference type="EMBL" id="CP093366">
    <property type="protein sequence ID" value="UQS82884.1"/>
    <property type="molecule type" value="Genomic_DNA"/>
</dbReference>
<dbReference type="Pfam" id="PF00313">
    <property type="entry name" value="CSD"/>
    <property type="match status" value="1"/>
</dbReference>
<dbReference type="PIRSF" id="PIRSF002599">
    <property type="entry name" value="Cold_shock_A"/>
    <property type="match status" value="1"/>
</dbReference>
<dbReference type="PRINTS" id="PR00050">
    <property type="entry name" value="COLDSHOCK"/>
</dbReference>
<dbReference type="InterPro" id="IPR002059">
    <property type="entry name" value="CSP_DNA-bd"/>
</dbReference>
<dbReference type="PROSITE" id="PS51857">
    <property type="entry name" value="CSD_2"/>
    <property type="match status" value="1"/>
</dbReference>
<dbReference type="PANTHER" id="PTHR11544">
    <property type="entry name" value="COLD SHOCK DOMAIN CONTAINING PROTEINS"/>
    <property type="match status" value="1"/>
</dbReference>